<evidence type="ECO:0000256" key="4">
    <source>
        <dbReference type="ARBA" id="ARBA00023239"/>
    </source>
</evidence>
<evidence type="ECO:0000313" key="6">
    <source>
        <dbReference type="EMBL" id="EKM53247.1"/>
    </source>
</evidence>
<dbReference type="GO" id="GO:0016846">
    <property type="term" value="F:carbon-sulfur lyase activity"/>
    <property type="evidence" value="ECO:0007669"/>
    <property type="project" value="InterPro"/>
</dbReference>
<organism evidence="6 7">
    <name type="scientific">Phanerochaete carnosa (strain HHB-10118-sp)</name>
    <name type="common">White-rot fungus</name>
    <name type="synonym">Peniophora carnosa</name>
    <dbReference type="NCBI Taxonomy" id="650164"/>
    <lineage>
        <taxon>Eukaryota</taxon>
        <taxon>Fungi</taxon>
        <taxon>Dikarya</taxon>
        <taxon>Basidiomycota</taxon>
        <taxon>Agaricomycotina</taxon>
        <taxon>Agaricomycetes</taxon>
        <taxon>Polyporales</taxon>
        <taxon>Phanerochaetaceae</taxon>
        <taxon>Phanerochaete</taxon>
    </lineage>
</organism>
<dbReference type="GO" id="GO:0046872">
    <property type="term" value="F:metal ion binding"/>
    <property type="evidence" value="ECO:0007669"/>
    <property type="project" value="UniProtKB-KW"/>
</dbReference>
<comment type="similarity">
    <text evidence="1">Belongs to the Gfa family.</text>
</comment>
<reference evidence="6 7" key="1">
    <citation type="journal article" date="2012" name="BMC Genomics">
        <title>Comparative genomics of the white-rot fungi, Phanerochaete carnosa and P. chrysosporium, to elucidate the genetic basis of the distinct wood types they colonize.</title>
        <authorList>
            <person name="Suzuki H."/>
            <person name="MacDonald J."/>
            <person name="Syed K."/>
            <person name="Salamov A."/>
            <person name="Hori C."/>
            <person name="Aerts A."/>
            <person name="Henrissat B."/>
            <person name="Wiebenga A."/>
            <person name="vanKuyk P.A."/>
            <person name="Barry K."/>
            <person name="Lindquist E."/>
            <person name="LaButti K."/>
            <person name="Lapidus A."/>
            <person name="Lucas S."/>
            <person name="Coutinho P."/>
            <person name="Gong Y."/>
            <person name="Samejima M."/>
            <person name="Mahadevan R."/>
            <person name="Abou-Zaid M."/>
            <person name="de Vries R.P."/>
            <person name="Igarashi K."/>
            <person name="Yadav J.S."/>
            <person name="Grigoriev I.V."/>
            <person name="Master E.R."/>
        </authorList>
    </citation>
    <scope>NUCLEOTIDE SEQUENCE [LARGE SCALE GENOMIC DNA]</scope>
    <source>
        <strain evidence="6 7">HHB-10118-sp</strain>
    </source>
</reference>
<dbReference type="RefSeq" id="XP_007397940.1">
    <property type="nucleotide sequence ID" value="XM_007397878.1"/>
</dbReference>
<evidence type="ECO:0000256" key="2">
    <source>
        <dbReference type="ARBA" id="ARBA00022723"/>
    </source>
</evidence>
<dbReference type="InParanoid" id="K5WS71"/>
<dbReference type="HOGENOM" id="CLU_055491_8_1_1"/>
<accession>K5WS71</accession>
<dbReference type="PANTHER" id="PTHR33337">
    <property type="entry name" value="GFA DOMAIN-CONTAINING PROTEIN"/>
    <property type="match status" value="1"/>
</dbReference>
<dbReference type="GeneID" id="18917428"/>
<keyword evidence="7" id="KW-1185">Reference proteome</keyword>
<feature type="domain" description="CENP-V/GFA" evidence="5">
    <location>
        <begin position="10"/>
        <end position="121"/>
    </location>
</feature>
<dbReference type="AlphaFoldDB" id="K5WS71"/>
<evidence type="ECO:0000256" key="3">
    <source>
        <dbReference type="ARBA" id="ARBA00022833"/>
    </source>
</evidence>
<keyword evidence="2" id="KW-0479">Metal-binding</keyword>
<dbReference type="EMBL" id="JH930474">
    <property type="protein sequence ID" value="EKM53247.1"/>
    <property type="molecule type" value="Genomic_DNA"/>
</dbReference>
<dbReference type="OrthoDB" id="9970124at2759"/>
<keyword evidence="4" id="KW-0456">Lyase</keyword>
<dbReference type="InterPro" id="IPR006913">
    <property type="entry name" value="CENP-V/GFA"/>
</dbReference>
<dbReference type="Proteomes" id="UP000008370">
    <property type="component" value="Unassembled WGS sequence"/>
</dbReference>
<proteinExistence type="inferred from homology"/>
<gene>
    <name evidence="6" type="ORF">PHACADRAFT_259460</name>
</gene>
<evidence type="ECO:0000259" key="5">
    <source>
        <dbReference type="PROSITE" id="PS51891"/>
    </source>
</evidence>
<dbReference type="InterPro" id="IPR011057">
    <property type="entry name" value="Mss4-like_sf"/>
</dbReference>
<dbReference type="Pfam" id="PF04828">
    <property type="entry name" value="GFA"/>
    <property type="match status" value="1"/>
</dbReference>
<keyword evidence="3" id="KW-0862">Zinc</keyword>
<dbReference type="PROSITE" id="PS51891">
    <property type="entry name" value="CENP_V_GFA"/>
    <property type="match status" value="1"/>
</dbReference>
<protein>
    <recommendedName>
        <fullName evidence="5">CENP-V/GFA domain-containing protein</fullName>
    </recommendedName>
</protein>
<dbReference type="SUPFAM" id="SSF51316">
    <property type="entry name" value="Mss4-like"/>
    <property type="match status" value="1"/>
</dbReference>
<sequence>MSLGTSAAPIKGSCFCGAVSYSLAGRPIMSVYCHCTICQKLNGCPFVHTMHFKGSDFTWSHAQPHEAQLDFYIIPSKPHKTRCRCKTCGATVASYNSDTRCWSVWGPQLKRDAAGKIEAWELVKPSAHMFYGTRILDVGDELGKWEGYENRSTRLG</sequence>
<dbReference type="PANTHER" id="PTHR33337:SF40">
    <property type="entry name" value="CENP-V_GFA DOMAIN-CONTAINING PROTEIN-RELATED"/>
    <property type="match status" value="1"/>
</dbReference>
<dbReference type="Gene3D" id="3.90.1590.10">
    <property type="entry name" value="glutathione-dependent formaldehyde- activating enzyme (gfa)"/>
    <property type="match status" value="1"/>
</dbReference>
<evidence type="ECO:0000313" key="7">
    <source>
        <dbReference type="Proteomes" id="UP000008370"/>
    </source>
</evidence>
<name>K5WS71_PHACS</name>
<evidence type="ECO:0000256" key="1">
    <source>
        <dbReference type="ARBA" id="ARBA00005495"/>
    </source>
</evidence>
<dbReference type="KEGG" id="pco:PHACADRAFT_259460"/>